<dbReference type="CDD" id="cd04301">
    <property type="entry name" value="NAT_SF"/>
    <property type="match status" value="1"/>
</dbReference>
<evidence type="ECO:0000256" key="1">
    <source>
        <dbReference type="ARBA" id="ARBA00022679"/>
    </source>
</evidence>
<reference evidence="4 5" key="1">
    <citation type="submission" date="2019-05" db="EMBL/GenBank/DDBJ databases">
        <title>Psychrobacillus vulpis sp. nov., a new species isolated from feces of a red fox that inhabits in The Tablas de Daimiel Natural Park, Albacete, Spain.</title>
        <authorList>
            <person name="Rodriguez M."/>
            <person name="Reina J.C."/>
            <person name="Bejar V."/>
            <person name="Llamas I."/>
        </authorList>
    </citation>
    <scope>NUCLEOTIDE SEQUENCE [LARGE SCALE GENOMIC DNA]</scope>
    <source>
        <strain evidence="4 5">NHI-2</strain>
    </source>
</reference>
<comment type="caution">
    <text evidence="4">The sequence shown here is derived from an EMBL/GenBank/DDBJ whole genome shotgun (WGS) entry which is preliminary data.</text>
</comment>
<protein>
    <submittedName>
        <fullName evidence="4">GNAT family N-acetyltransferase</fullName>
    </submittedName>
</protein>
<dbReference type="PANTHER" id="PTHR42919:SF8">
    <property type="entry name" value="N-ALPHA-ACETYLTRANSFERASE 50"/>
    <property type="match status" value="1"/>
</dbReference>
<dbReference type="Gene3D" id="3.40.630.30">
    <property type="match status" value="2"/>
</dbReference>
<evidence type="ECO:0000256" key="2">
    <source>
        <dbReference type="ARBA" id="ARBA00023315"/>
    </source>
</evidence>
<sequence length="284" mass="31999">MDISIMTVSIPLDGDTMQEVKELLQEDTENYDSLLSVHELTDFHLKGFCVLAYDDETDKLVGVLSAIDRLETGEFEWGAVVSPPIRKRGIGTGLFEELGRNLALRKATFDLALVPEESQVGREWLETLNYVHDFSERTMVARAEAILNCNEIEIIPYSKNESQLIEVLISAFGDSVEEAMNFIAFNTQTPNRKLMIATLENRVVGTVTIADDSDKLWVTGLGVHEHARGKGIATAMLNWAKNEAFYLGKETIYLDVEIDNDTALSVYEKVGFETIQHTHFYQKR</sequence>
<dbReference type="Proteomes" id="UP000318937">
    <property type="component" value="Unassembled WGS sequence"/>
</dbReference>
<evidence type="ECO:0000259" key="3">
    <source>
        <dbReference type="PROSITE" id="PS51186"/>
    </source>
</evidence>
<dbReference type="RefSeq" id="WP_142608342.1">
    <property type="nucleotide sequence ID" value="NZ_VDGG01000039.1"/>
</dbReference>
<dbReference type="InterPro" id="IPR016181">
    <property type="entry name" value="Acyl_CoA_acyltransferase"/>
</dbReference>
<feature type="domain" description="N-acetyltransferase" evidence="3">
    <location>
        <begin position="152"/>
        <end position="284"/>
    </location>
</feature>
<dbReference type="OrthoDB" id="7163760at2"/>
<keyword evidence="2" id="KW-0012">Acyltransferase</keyword>
<keyword evidence="5" id="KW-1185">Reference proteome</keyword>
<dbReference type="AlphaFoldDB" id="A0A544SWR7"/>
<dbReference type="Pfam" id="PF00583">
    <property type="entry name" value="Acetyltransf_1"/>
    <property type="match status" value="2"/>
</dbReference>
<accession>A0A544SWR7</accession>
<dbReference type="PROSITE" id="PS51186">
    <property type="entry name" value="GNAT"/>
    <property type="match status" value="2"/>
</dbReference>
<dbReference type="GO" id="GO:0016747">
    <property type="term" value="F:acyltransferase activity, transferring groups other than amino-acyl groups"/>
    <property type="evidence" value="ECO:0007669"/>
    <property type="project" value="InterPro"/>
</dbReference>
<keyword evidence="1 4" id="KW-0808">Transferase</keyword>
<evidence type="ECO:0000313" key="5">
    <source>
        <dbReference type="Proteomes" id="UP000318937"/>
    </source>
</evidence>
<proteinExistence type="predicted"/>
<dbReference type="EMBL" id="VDGG01000039">
    <property type="protein sequence ID" value="TQR09646.1"/>
    <property type="molecule type" value="Genomic_DNA"/>
</dbReference>
<dbReference type="PANTHER" id="PTHR42919">
    <property type="entry name" value="N-ALPHA-ACETYLTRANSFERASE"/>
    <property type="match status" value="1"/>
</dbReference>
<dbReference type="SUPFAM" id="SSF55729">
    <property type="entry name" value="Acyl-CoA N-acyltransferases (Nat)"/>
    <property type="match status" value="1"/>
</dbReference>
<evidence type="ECO:0000313" key="4">
    <source>
        <dbReference type="EMBL" id="TQR09646.1"/>
    </source>
</evidence>
<dbReference type="InterPro" id="IPR051556">
    <property type="entry name" value="N-term/lysine_N-AcTrnsfr"/>
</dbReference>
<feature type="domain" description="N-acetyltransferase" evidence="3">
    <location>
        <begin position="1"/>
        <end position="144"/>
    </location>
</feature>
<gene>
    <name evidence="4" type="ORF">FG383_15710</name>
</gene>
<organism evidence="4 5">
    <name type="scientific">Psychrobacillus soli</name>
    <dbReference type="NCBI Taxonomy" id="1543965"/>
    <lineage>
        <taxon>Bacteria</taxon>
        <taxon>Bacillati</taxon>
        <taxon>Bacillota</taxon>
        <taxon>Bacilli</taxon>
        <taxon>Bacillales</taxon>
        <taxon>Bacillaceae</taxon>
        <taxon>Psychrobacillus</taxon>
    </lineage>
</organism>
<dbReference type="InterPro" id="IPR000182">
    <property type="entry name" value="GNAT_dom"/>
</dbReference>
<name>A0A544SWR7_9BACI</name>